<evidence type="ECO:0000313" key="1">
    <source>
        <dbReference type="EMBL" id="KKN11420.1"/>
    </source>
</evidence>
<dbReference type="EMBL" id="LAZR01004139">
    <property type="protein sequence ID" value="KKN11420.1"/>
    <property type="molecule type" value="Genomic_DNA"/>
</dbReference>
<reference evidence="1" key="1">
    <citation type="journal article" date="2015" name="Nature">
        <title>Complex archaea that bridge the gap between prokaryotes and eukaryotes.</title>
        <authorList>
            <person name="Spang A."/>
            <person name="Saw J.H."/>
            <person name="Jorgensen S.L."/>
            <person name="Zaremba-Niedzwiedzka K."/>
            <person name="Martijn J."/>
            <person name="Lind A.E."/>
            <person name="van Eijk R."/>
            <person name="Schleper C."/>
            <person name="Guy L."/>
            <person name="Ettema T.J."/>
        </authorList>
    </citation>
    <scope>NUCLEOTIDE SEQUENCE</scope>
</reference>
<sequence length="133" mass="14652">MVDDTSKIGRAIVRDFGDFIFTRSQDNIVSMGISDTGALLISGDIRDEGEKTIIEYTAPYAAAVNDGTDKHFVDPEELLGWVKRKLGVPEEDVQKRAGEIADKIAKFGTKPQPFMDAAISVAKEKYKGHLDFT</sequence>
<name>A0A0F9MVU6_9ZZZZ</name>
<accession>A0A0F9MVU6</accession>
<dbReference type="AlphaFoldDB" id="A0A0F9MVU6"/>
<gene>
    <name evidence="1" type="ORF">LCGC14_1026750</name>
</gene>
<proteinExistence type="predicted"/>
<protein>
    <submittedName>
        <fullName evidence="1">Uncharacterized protein</fullName>
    </submittedName>
</protein>
<organism evidence="1">
    <name type="scientific">marine sediment metagenome</name>
    <dbReference type="NCBI Taxonomy" id="412755"/>
    <lineage>
        <taxon>unclassified sequences</taxon>
        <taxon>metagenomes</taxon>
        <taxon>ecological metagenomes</taxon>
    </lineage>
</organism>
<comment type="caution">
    <text evidence="1">The sequence shown here is derived from an EMBL/GenBank/DDBJ whole genome shotgun (WGS) entry which is preliminary data.</text>
</comment>